<feature type="domain" description="Peptidase S8/S53" evidence="11">
    <location>
        <begin position="122"/>
        <end position="512"/>
    </location>
</feature>
<dbReference type="InterPro" id="IPR046450">
    <property type="entry name" value="PA_dom_sf"/>
</dbReference>
<dbReference type="Gene3D" id="2.60.40.10">
    <property type="entry name" value="Immunoglobulins"/>
    <property type="match status" value="1"/>
</dbReference>
<evidence type="ECO:0000256" key="10">
    <source>
        <dbReference type="RuleBase" id="RU003355"/>
    </source>
</evidence>
<feature type="active site" description="Charge relay system" evidence="8 9">
    <location>
        <position position="171"/>
    </location>
</feature>
<evidence type="ECO:0000256" key="6">
    <source>
        <dbReference type="ARBA" id="ARBA00022801"/>
    </source>
</evidence>
<dbReference type="InterPro" id="IPR013783">
    <property type="entry name" value="Ig-like_fold"/>
</dbReference>
<dbReference type="InterPro" id="IPR010435">
    <property type="entry name" value="C5a/SBT2-like_Fn3"/>
</dbReference>
<organism evidence="14 15">
    <name type="scientific">Terrihalobacillus insolitus</name>
    <dbReference type="NCBI Taxonomy" id="2950438"/>
    <lineage>
        <taxon>Bacteria</taxon>
        <taxon>Bacillati</taxon>
        <taxon>Bacillota</taxon>
        <taxon>Bacilli</taxon>
        <taxon>Bacillales</taxon>
        <taxon>Bacillaceae</taxon>
        <taxon>Terrihalobacillus</taxon>
    </lineage>
</organism>
<dbReference type="CDD" id="cd07474">
    <property type="entry name" value="Peptidases_S8_subtilisin_Vpr-like"/>
    <property type="match status" value="1"/>
</dbReference>
<dbReference type="Proteomes" id="UP001145050">
    <property type="component" value="Unassembled WGS sequence"/>
</dbReference>
<feature type="domain" description="PA" evidence="12">
    <location>
        <begin position="332"/>
        <end position="399"/>
    </location>
</feature>
<dbReference type="InterPro" id="IPR015500">
    <property type="entry name" value="Peptidase_S8_subtilisin-rel"/>
</dbReference>
<evidence type="ECO:0000259" key="11">
    <source>
        <dbReference type="Pfam" id="PF00082"/>
    </source>
</evidence>
<comment type="caution">
    <text evidence="14">The sequence shown here is derived from an EMBL/GenBank/DDBJ whole genome shotgun (WGS) entry which is preliminary data.</text>
</comment>
<keyword evidence="2" id="KW-0134">Cell wall</keyword>
<dbReference type="AlphaFoldDB" id="A0A9X3WSQ7"/>
<name>A0A9X3WSQ7_9BACI</name>
<evidence type="ECO:0000313" key="15">
    <source>
        <dbReference type="Proteomes" id="UP001145050"/>
    </source>
</evidence>
<dbReference type="InterPro" id="IPR022398">
    <property type="entry name" value="Peptidase_S8_His-AS"/>
</dbReference>
<dbReference type="Pfam" id="PF02225">
    <property type="entry name" value="PA"/>
    <property type="match status" value="1"/>
</dbReference>
<evidence type="ECO:0000256" key="5">
    <source>
        <dbReference type="ARBA" id="ARBA00022729"/>
    </source>
</evidence>
<dbReference type="GO" id="GO:0006508">
    <property type="term" value="P:proteolysis"/>
    <property type="evidence" value="ECO:0007669"/>
    <property type="project" value="UniProtKB-KW"/>
</dbReference>
<keyword evidence="5" id="KW-0732">Signal</keyword>
<accession>A0A9X3WSQ7</accession>
<evidence type="ECO:0000256" key="2">
    <source>
        <dbReference type="ARBA" id="ARBA00022512"/>
    </source>
</evidence>
<keyword evidence="6 9" id="KW-0378">Hydrolase</keyword>
<reference evidence="14" key="1">
    <citation type="submission" date="2022-06" db="EMBL/GenBank/DDBJ databases">
        <title>Aquibacillus sp. a new bacterium isolated from soil saline samples.</title>
        <authorList>
            <person name="Galisteo C."/>
            <person name="De La Haba R."/>
            <person name="Sanchez-Porro C."/>
            <person name="Ventosa A."/>
        </authorList>
    </citation>
    <scope>NUCLEOTIDE SEQUENCE</scope>
    <source>
        <strain evidence="14">3ASR75-11</strain>
    </source>
</reference>
<evidence type="ECO:0000256" key="7">
    <source>
        <dbReference type="ARBA" id="ARBA00022825"/>
    </source>
</evidence>
<dbReference type="Pfam" id="PF06280">
    <property type="entry name" value="fn3_5"/>
    <property type="match status" value="1"/>
</dbReference>
<dbReference type="PROSITE" id="PS00137">
    <property type="entry name" value="SUBTILASE_HIS"/>
    <property type="match status" value="1"/>
</dbReference>
<dbReference type="InterPro" id="IPR036852">
    <property type="entry name" value="Peptidase_S8/S53_dom_sf"/>
</dbReference>
<evidence type="ECO:0000313" key="14">
    <source>
        <dbReference type="EMBL" id="MDC3425030.1"/>
    </source>
</evidence>
<dbReference type="PROSITE" id="PS51892">
    <property type="entry name" value="SUBTILASE"/>
    <property type="match status" value="1"/>
</dbReference>
<proteinExistence type="inferred from homology"/>
<dbReference type="PROSITE" id="PS00138">
    <property type="entry name" value="SUBTILASE_SER"/>
    <property type="match status" value="1"/>
</dbReference>
<dbReference type="GO" id="GO:0004252">
    <property type="term" value="F:serine-type endopeptidase activity"/>
    <property type="evidence" value="ECO:0007669"/>
    <property type="project" value="UniProtKB-UniRule"/>
</dbReference>
<evidence type="ECO:0000256" key="1">
    <source>
        <dbReference type="ARBA" id="ARBA00011073"/>
    </source>
</evidence>
<evidence type="ECO:0000256" key="4">
    <source>
        <dbReference type="ARBA" id="ARBA00022670"/>
    </source>
</evidence>
<dbReference type="InterPro" id="IPR000209">
    <property type="entry name" value="Peptidase_S8/S53_dom"/>
</dbReference>
<keyword evidence="3" id="KW-0964">Secreted</keyword>
<dbReference type="InterPro" id="IPR003137">
    <property type="entry name" value="PA_domain"/>
</dbReference>
<dbReference type="PANTHER" id="PTHR43806:SF65">
    <property type="entry name" value="SERINE PROTEASE APRX"/>
    <property type="match status" value="1"/>
</dbReference>
<feature type="active site" description="Charge relay system" evidence="8 9">
    <location>
        <position position="131"/>
    </location>
</feature>
<dbReference type="SUPFAM" id="SSF52743">
    <property type="entry name" value="Subtilisin-like"/>
    <property type="match status" value="1"/>
</dbReference>
<keyword evidence="7 9" id="KW-0720">Serine protease</keyword>
<comment type="similarity">
    <text evidence="1 9 10">Belongs to the peptidase S8 family.</text>
</comment>
<dbReference type="EMBL" id="JAMQKB010000010">
    <property type="protein sequence ID" value="MDC3425030.1"/>
    <property type="molecule type" value="Genomic_DNA"/>
</dbReference>
<dbReference type="SUPFAM" id="SSF52025">
    <property type="entry name" value="PA domain"/>
    <property type="match status" value="1"/>
</dbReference>
<keyword evidence="15" id="KW-1185">Reference proteome</keyword>
<dbReference type="InterPro" id="IPR034213">
    <property type="entry name" value="S8_Vpr-like"/>
</dbReference>
<feature type="domain" description="C5a peptidase/Subtilisin-like protease SBT2-like Fn3-like" evidence="13">
    <location>
        <begin position="544"/>
        <end position="624"/>
    </location>
</feature>
<dbReference type="PANTHER" id="PTHR43806">
    <property type="entry name" value="PEPTIDASE S8"/>
    <property type="match status" value="1"/>
</dbReference>
<sequence>MVTAVTFPTIALSETGFARADDKENSIIIEVEGNPYERKKEIETYHPFVEVVQVYDTILTGLALKGDLDKLQDIKTKSFVKKTYPVRNYQVNSRDEDNINKSIPFIKKQAKGVLPGDQNYTGKGVKVGIIDTGIDYTHPDLQKNYKGGYDLVDLDDDPMETLPEQGSPTLHGTHVAGIIGANGKMKGVAPEADLYSYRALGPGGMGTSIQVIAAIEKAVKDGMDIINLSLGNTVNGPDWPTSIAVNRAVDHGVSVVIANGNAGPDQWTVGSPATATKVISVGASTPPITIPYLDDSFTNKKIPLTPLMGSVPWQFEKDQPIVYGGIGAKPLTDARNKIVLYKRGEIPFAEKARRAQQAGAAGVIIFNNEKGPLQGSVADGKAAVTIPVVSVTKRDGEWILDNMVNKNNWLDTSYTTVKDKMAQFSSRGPVTVNWRIKPEIVAPGAAILSTVPDGYRELQGTSMAAPHVAGALALVKEAHPDWSPQKLKGALLTTALPLEEKEGQLYDPIEQGMGRMQPARAIETSTILYQPLISLGNVTKLQDTKTYAFKVENLSNKKKEFYFDMPKQKQGMRWVLPQSITVPPGDKKTIEVKLTVDSNRMEEGIHQGWLTLKERDKTYQLPYLFLIKGGDYPKAMGFDFSLEALSDDMYQYSLYLPEGAEKVTVDLYDPQTFQYKRTLLEMDDQQVGLIEGTMEERKVGKGGQYLAVVSITTSNDKTYTYPSNIVIEQ</sequence>
<keyword evidence="4 9" id="KW-0645">Protease</keyword>
<dbReference type="InterPro" id="IPR023828">
    <property type="entry name" value="Peptidase_S8_Ser-AS"/>
</dbReference>
<dbReference type="Gene3D" id="3.50.30.30">
    <property type="match status" value="1"/>
</dbReference>
<evidence type="ECO:0000259" key="13">
    <source>
        <dbReference type="Pfam" id="PF06280"/>
    </source>
</evidence>
<dbReference type="Pfam" id="PF00082">
    <property type="entry name" value="Peptidase_S8"/>
    <property type="match status" value="1"/>
</dbReference>
<evidence type="ECO:0000256" key="8">
    <source>
        <dbReference type="PIRSR" id="PIRSR615500-1"/>
    </source>
</evidence>
<dbReference type="InterPro" id="IPR023827">
    <property type="entry name" value="Peptidase_S8_Asp-AS"/>
</dbReference>
<dbReference type="PROSITE" id="PS00136">
    <property type="entry name" value="SUBTILASE_ASP"/>
    <property type="match status" value="1"/>
</dbReference>
<evidence type="ECO:0000256" key="3">
    <source>
        <dbReference type="ARBA" id="ARBA00022525"/>
    </source>
</evidence>
<protein>
    <submittedName>
        <fullName evidence="14">S8 family serine peptidase</fullName>
    </submittedName>
</protein>
<dbReference type="PRINTS" id="PR00723">
    <property type="entry name" value="SUBTILISIN"/>
</dbReference>
<gene>
    <name evidence="14" type="ORF">NC797_10990</name>
</gene>
<evidence type="ECO:0000256" key="9">
    <source>
        <dbReference type="PROSITE-ProRule" id="PRU01240"/>
    </source>
</evidence>
<dbReference type="Gene3D" id="3.40.50.200">
    <property type="entry name" value="Peptidase S8/S53 domain"/>
    <property type="match status" value="1"/>
</dbReference>
<dbReference type="InterPro" id="IPR050131">
    <property type="entry name" value="Peptidase_S8_subtilisin-like"/>
</dbReference>
<feature type="active site" description="Charge relay system" evidence="8 9">
    <location>
        <position position="462"/>
    </location>
</feature>
<evidence type="ECO:0000259" key="12">
    <source>
        <dbReference type="Pfam" id="PF02225"/>
    </source>
</evidence>